<dbReference type="SUPFAM" id="SSF57535">
    <property type="entry name" value="Complement control module/SCR domain"/>
    <property type="match status" value="1"/>
</dbReference>
<keyword evidence="3" id="KW-1185">Reference proteome</keyword>
<dbReference type="AGR" id="Xenbase:XB-GENE-29079903"/>
<dbReference type="Proteomes" id="UP000008143">
    <property type="component" value="Chromosome 3"/>
</dbReference>
<dbReference type="AlphaFoldDB" id="A0A8J1JAM1"/>
<evidence type="ECO:0000256" key="2">
    <source>
        <dbReference type="SAM" id="SignalP"/>
    </source>
</evidence>
<name>A0A8J1JAM1_XENTR</name>
<dbReference type="KEGG" id="xtr:100489832"/>
<protein>
    <submittedName>
        <fullName evidence="4">Uncharacterized protein LOC100489832 isoform X1</fullName>
    </submittedName>
</protein>
<evidence type="ECO:0000256" key="1">
    <source>
        <dbReference type="ARBA" id="ARBA00023157"/>
    </source>
</evidence>
<accession>A0A8J1JAM1</accession>
<feature type="chain" id="PRO_5035242925" evidence="2">
    <location>
        <begin position="22"/>
        <end position="232"/>
    </location>
</feature>
<dbReference type="OMA" id="CCWRHAC"/>
<keyword evidence="1" id="KW-1015">Disulfide bond</keyword>
<dbReference type="GeneID" id="100489832"/>
<dbReference type="InterPro" id="IPR035976">
    <property type="entry name" value="Sushi/SCR/CCP_sf"/>
</dbReference>
<gene>
    <name evidence="4 5" type="primary">LOC100489832</name>
</gene>
<evidence type="ECO:0000313" key="3">
    <source>
        <dbReference type="Proteomes" id="UP000008143"/>
    </source>
</evidence>
<dbReference type="Xenbase" id="XB-GENE-29079903">
    <property type="gene designation" value="LOC100489832"/>
</dbReference>
<proteinExistence type="predicted"/>
<feature type="signal peptide" evidence="2">
    <location>
        <begin position="1"/>
        <end position="21"/>
    </location>
</feature>
<dbReference type="RefSeq" id="XP_031754914.1">
    <property type="nucleotide sequence ID" value="XM_031899054.1"/>
</dbReference>
<evidence type="ECO:0000313" key="5">
    <source>
        <dbReference type="Xenbase" id="XB-GENE-29079903"/>
    </source>
</evidence>
<organism evidence="3 4">
    <name type="scientific">Xenopus tropicalis</name>
    <name type="common">Western clawed frog</name>
    <name type="synonym">Silurana tropicalis</name>
    <dbReference type="NCBI Taxonomy" id="8364"/>
    <lineage>
        <taxon>Eukaryota</taxon>
        <taxon>Metazoa</taxon>
        <taxon>Chordata</taxon>
        <taxon>Craniata</taxon>
        <taxon>Vertebrata</taxon>
        <taxon>Euteleostomi</taxon>
        <taxon>Amphibia</taxon>
        <taxon>Batrachia</taxon>
        <taxon>Anura</taxon>
        <taxon>Pipoidea</taxon>
        <taxon>Pipidae</taxon>
        <taxon>Xenopodinae</taxon>
        <taxon>Xenopus</taxon>
        <taxon>Silurana</taxon>
    </lineage>
</organism>
<sequence length="232" mass="26901">MEHCLLVFELAFFHLILRCSSQNNCLYHFPEDIIIIPEQQFFLGTIINLSCNKEYQRERNTHGMYTCVNNSGVLKWKTEKDLKCIKKDGTTTSDQSMELEEKQHNHTDICAPLPHIPNARLTFVKVPVGQELHYMNKGTRANITQKCITENASGKYLGKESTTREIINNFINISDYKSSCCWRHAWSCCLYSSFFSSWLGRMEKTKINQNSGVFRANAVPAYVQSYEYKKKI</sequence>
<dbReference type="OrthoDB" id="10589694at2759"/>
<reference evidence="4" key="1">
    <citation type="submission" date="2025-08" db="UniProtKB">
        <authorList>
            <consortium name="RefSeq"/>
        </authorList>
    </citation>
    <scope>IDENTIFICATION</scope>
    <source>
        <strain evidence="4">Nigerian</strain>
        <tissue evidence="4">Liver and blood</tissue>
    </source>
</reference>
<keyword evidence="2" id="KW-0732">Signal</keyword>
<evidence type="ECO:0000313" key="4">
    <source>
        <dbReference type="RefSeq" id="XP_031754914.1"/>
    </source>
</evidence>